<name>A0A4S8K1J0_MUSBA</name>
<gene>
    <name evidence="1" type="ORF">C4D60_Mb08t05170</name>
</gene>
<accession>A0A4S8K1J0</accession>
<protein>
    <submittedName>
        <fullName evidence="1">Uncharacterized protein</fullName>
    </submittedName>
</protein>
<dbReference type="AlphaFoldDB" id="A0A4S8K1J0"/>
<keyword evidence="2" id="KW-1185">Reference proteome</keyword>
<dbReference type="Proteomes" id="UP000317650">
    <property type="component" value="Chromosome 8"/>
</dbReference>
<reference evidence="1 2" key="1">
    <citation type="journal article" date="2019" name="Nat. Plants">
        <title>Genome sequencing of Musa balbisiana reveals subgenome evolution and function divergence in polyploid bananas.</title>
        <authorList>
            <person name="Yao X."/>
        </authorList>
    </citation>
    <scope>NUCLEOTIDE SEQUENCE [LARGE SCALE GENOMIC DNA]</scope>
    <source>
        <strain evidence="2">cv. DH-PKW</strain>
        <tissue evidence="1">Leaves</tissue>
    </source>
</reference>
<dbReference type="EMBL" id="PYDT01000002">
    <property type="protein sequence ID" value="THU68559.1"/>
    <property type="molecule type" value="Genomic_DNA"/>
</dbReference>
<comment type="caution">
    <text evidence="1">The sequence shown here is derived from an EMBL/GenBank/DDBJ whole genome shotgun (WGS) entry which is preliminary data.</text>
</comment>
<evidence type="ECO:0000313" key="1">
    <source>
        <dbReference type="EMBL" id="THU68559.1"/>
    </source>
</evidence>
<sequence>MKQSSSLVSNALQVFLCLSMAEVDRHHNRVSAIVHSGCVL</sequence>
<evidence type="ECO:0000313" key="2">
    <source>
        <dbReference type="Proteomes" id="UP000317650"/>
    </source>
</evidence>
<proteinExistence type="predicted"/>
<organism evidence="1 2">
    <name type="scientific">Musa balbisiana</name>
    <name type="common">Banana</name>
    <dbReference type="NCBI Taxonomy" id="52838"/>
    <lineage>
        <taxon>Eukaryota</taxon>
        <taxon>Viridiplantae</taxon>
        <taxon>Streptophyta</taxon>
        <taxon>Embryophyta</taxon>
        <taxon>Tracheophyta</taxon>
        <taxon>Spermatophyta</taxon>
        <taxon>Magnoliopsida</taxon>
        <taxon>Liliopsida</taxon>
        <taxon>Zingiberales</taxon>
        <taxon>Musaceae</taxon>
        <taxon>Musa</taxon>
    </lineage>
</organism>